<reference evidence="1" key="2">
    <citation type="submission" date="2020-11" db="EMBL/GenBank/DDBJ databases">
        <authorList>
            <person name="McCartney M.A."/>
            <person name="Auch B."/>
            <person name="Kono T."/>
            <person name="Mallez S."/>
            <person name="Becker A."/>
            <person name="Gohl D.M."/>
            <person name="Silverstein K.A.T."/>
            <person name="Koren S."/>
            <person name="Bechman K.B."/>
            <person name="Herman A."/>
            <person name="Abrahante J.E."/>
            <person name="Garbe J."/>
        </authorList>
    </citation>
    <scope>NUCLEOTIDE SEQUENCE</scope>
    <source>
        <strain evidence="1">Duluth1</strain>
        <tissue evidence="1">Whole animal</tissue>
    </source>
</reference>
<comment type="caution">
    <text evidence="1">The sequence shown here is derived from an EMBL/GenBank/DDBJ whole genome shotgun (WGS) entry which is preliminary data.</text>
</comment>
<keyword evidence="2" id="KW-1185">Reference proteome</keyword>
<sequence>MLGSQEKSSLCEKGLNPQLAGKVCTGGRPRIDRIVIRYVQYQFEVHRCKNEEFIVKGNVGWAWVGNGAMHINRCRNEEVIVKGNFGWAWSMCPGAPQVKIDRIVIRDIQYQFEVNRCRNEEVTVKGNFRWAWSMWAGRPRIDRIVIRDVQYQFEVNRCRNEEVYEIVARTDGQTDRQTDRRRR</sequence>
<gene>
    <name evidence="1" type="ORF">DPMN_133278</name>
</gene>
<dbReference type="AlphaFoldDB" id="A0A9D4FXM5"/>
<dbReference type="EMBL" id="JAIWYP010000006">
    <property type="protein sequence ID" value="KAH3804986.1"/>
    <property type="molecule type" value="Genomic_DNA"/>
</dbReference>
<proteinExistence type="predicted"/>
<name>A0A9D4FXM5_DREPO</name>
<reference evidence="1" key="1">
    <citation type="journal article" date="2019" name="bioRxiv">
        <title>The Genome of the Zebra Mussel, Dreissena polymorpha: A Resource for Invasive Species Research.</title>
        <authorList>
            <person name="McCartney M.A."/>
            <person name="Auch B."/>
            <person name="Kono T."/>
            <person name="Mallez S."/>
            <person name="Zhang Y."/>
            <person name="Obille A."/>
            <person name="Becker A."/>
            <person name="Abrahante J.E."/>
            <person name="Garbe J."/>
            <person name="Badalamenti J.P."/>
            <person name="Herman A."/>
            <person name="Mangelson H."/>
            <person name="Liachko I."/>
            <person name="Sullivan S."/>
            <person name="Sone E.D."/>
            <person name="Koren S."/>
            <person name="Silverstein K.A.T."/>
            <person name="Beckman K.B."/>
            <person name="Gohl D.M."/>
        </authorList>
    </citation>
    <scope>NUCLEOTIDE SEQUENCE</scope>
    <source>
        <strain evidence="1">Duluth1</strain>
        <tissue evidence="1">Whole animal</tissue>
    </source>
</reference>
<evidence type="ECO:0000313" key="1">
    <source>
        <dbReference type="EMBL" id="KAH3804986.1"/>
    </source>
</evidence>
<evidence type="ECO:0000313" key="2">
    <source>
        <dbReference type="Proteomes" id="UP000828390"/>
    </source>
</evidence>
<dbReference type="Proteomes" id="UP000828390">
    <property type="component" value="Unassembled WGS sequence"/>
</dbReference>
<accession>A0A9D4FXM5</accession>
<protein>
    <submittedName>
        <fullName evidence="1">Uncharacterized protein</fullName>
    </submittedName>
</protein>
<organism evidence="1 2">
    <name type="scientific">Dreissena polymorpha</name>
    <name type="common">Zebra mussel</name>
    <name type="synonym">Mytilus polymorpha</name>
    <dbReference type="NCBI Taxonomy" id="45954"/>
    <lineage>
        <taxon>Eukaryota</taxon>
        <taxon>Metazoa</taxon>
        <taxon>Spiralia</taxon>
        <taxon>Lophotrochozoa</taxon>
        <taxon>Mollusca</taxon>
        <taxon>Bivalvia</taxon>
        <taxon>Autobranchia</taxon>
        <taxon>Heteroconchia</taxon>
        <taxon>Euheterodonta</taxon>
        <taxon>Imparidentia</taxon>
        <taxon>Neoheterodontei</taxon>
        <taxon>Myida</taxon>
        <taxon>Dreissenoidea</taxon>
        <taxon>Dreissenidae</taxon>
        <taxon>Dreissena</taxon>
    </lineage>
</organism>